<dbReference type="HOGENOM" id="CLU_2637241_0_0_6"/>
<protein>
    <submittedName>
        <fullName evidence="1">Uncharacterized protein</fullName>
    </submittedName>
</protein>
<sequence length="77" mass="8875">MNIKVTRIFVNGEHDEVYVNNIHEPIEFTDRSVVPKDEASRPIETFTHKEKKYLYSRQVGAEVISDDKVACILLGIK</sequence>
<dbReference type="RefSeq" id="WP_038221722.1">
    <property type="nucleotide sequence ID" value="NZ_CAWLWD010000044.1"/>
</dbReference>
<proteinExistence type="predicted"/>
<dbReference type="Proteomes" id="UP000028487">
    <property type="component" value="Unassembled WGS sequence"/>
</dbReference>
<comment type="caution">
    <text evidence="1">The sequence shown here is derived from an EMBL/GenBank/DDBJ whole genome shotgun (WGS) entry which is preliminary data.</text>
</comment>
<dbReference type="EMBL" id="CBSV010000219">
    <property type="protein sequence ID" value="CDH02860.1"/>
    <property type="molecule type" value="Genomic_DNA"/>
</dbReference>
<evidence type="ECO:0000313" key="1">
    <source>
        <dbReference type="EMBL" id="CDH02860.1"/>
    </source>
</evidence>
<accession>A0A077NVD0</accession>
<dbReference type="AlphaFoldDB" id="A0A077NVD0"/>
<evidence type="ECO:0000313" key="2">
    <source>
        <dbReference type="Proteomes" id="UP000028487"/>
    </source>
</evidence>
<organism evidence="1 2">
    <name type="scientific">Xenorhabdus bovienii str. feltiae Moldova</name>
    <dbReference type="NCBI Taxonomy" id="1398200"/>
    <lineage>
        <taxon>Bacteria</taxon>
        <taxon>Pseudomonadati</taxon>
        <taxon>Pseudomonadota</taxon>
        <taxon>Gammaproteobacteria</taxon>
        <taxon>Enterobacterales</taxon>
        <taxon>Morganellaceae</taxon>
        <taxon>Xenorhabdus</taxon>
    </lineage>
</organism>
<name>A0A077NVD0_XENBV</name>
<reference evidence="1" key="1">
    <citation type="submission" date="2013-07" db="EMBL/GenBank/DDBJ databases">
        <title>Sub-species coevolution in mutualistic symbiosis.</title>
        <authorList>
            <person name="Murfin K."/>
            <person name="Klassen J."/>
            <person name="Lee M."/>
            <person name="Forst S."/>
            <person name="Stock P."/>
            <person name="Goodrich-Blair H."/>
        </authorList>
    </citation>
    <scope>NUCLEOTIDE SEQUENCE [LARGE SCALE GENOMIC DNA]</scope>
    <source>
        <strain evidence="1">Feltiae Moldova</strain>
    </source>
</reference>
<gene>
    <name evidence="1" type="ORF">XBFM1_480040</name>
</gene>